<evidence type="ECO:0000256" key="1">
    <source>
        <dbReference type="ARBA" id="ARBA00010617"/>
    </source>
</evidence>
<dbReference type="PANTHER" id="PTHR46696">
    <property type="entry name" value="P450, PUTATIVE (EUROFUNG)-RELATED"/>
    <property type="match status" value="1"/>
</dbReference>
<keyword evidence="4" id="KW-0560">Oxidoreductase</keyword>
<evidence type="ECO:0000256" key="2">
    <source>
        <dbReference type="ARBA" id="ARBA00022617"/>
    </source>
</evidence>
<dbReference type="RefSeq" id="WP_317937191.1">
    <property type="nucleotide sequence ID" value="NZ_JAUBDH010000018.1"/>
</dbReference>
<keyword evidence="2 4" id="KW-0349">Heme</keyword>
<evidence type="ECO:0000256" key="4">
    <source>
        <dbReference type="RuleBase" id="RU000461"/>
    </source>
</evidence>
<dbReference type="CDD" id="cd11029">
    <property type="entry name" value="CYP107-like"/>
    <property type="match status" value="1"/>
</dbReference>
<proteinExistence type="inferred from homology"/>
<dbReference type="PRINTS" id="PR00359">
    <property type="entry name" value="BP450"/>
</dbReference>
<dbReference type="InterPro" id="IPR036396">
    <property type="entry name" value="Cyt_P450_sf"/>
</dbReference>
<sequence length="396" mass="45133">MTSNKSTHTIFSKEFNENPYPTYETIRETEPVYRFLLPDGQYAWMITKYEDAVEALKDLRFSKDMAGVMGISKEDESIFTHNMLFADPPDHKRLRGLVQKAFTPRMIEGMRGRIQEITDELLDEASGKDHMNLIDEFAFPLPIIVICEILGIPKEDREKFRLWSNTMIEGSAGENSENMALHTREFTQYLGEKFAEARKNPQQDLLSQLIISEEEGDKLTEKELYGVVSLLIIAGHETTVNLIGNSILSLLEHPEQLKLLKERPELIHTALEESLRYEGPVEFSTSRWAKDDFEFKGQSIQKGQLVIIALNSANRDSSQYTDADVFNITREKSKHLAFGKGIHMCLGAPLARLEGEIAINSLLQRFPNIQLKGKTSELDWRPGMVVRGVKELPLTL</sequence>
<reference evidence="5 6" key="1">
    <citation type="submission" date="2023-06" db="EMBL/GenBank/DDBJ databases">
        <title>Sporosarcina sp. nov., isolated from Korean traditional fermented seafood 'Jeotgal'.</title>
        <authorList>
            <person name="Yang A.-I."/>
            <person name="Shin N.-R."/>
        </authorList>
    </citation>
    <scope>NUCLEOTIDE SEQUENCE [LARGE SCALE GENOMIC DNA]</scope>
    <source>
        <strain evidence="5 6">KCTC3840</strain>
    </source>
</reference>
<accession>A0ABU4G3I7</accession>
<keyword evidence="4" id="KW-0479">Metal-binding</keyword>
<evidence type="ECO:0000256" key="3">
    <source>
        <dbReference type="ARBA" id="ARBA00023033"/>
    </source>
</evidence>
<gene>
    <name evidence="5" type="ORF">QT716_15990</name>
</gene>
<comment type="caution">
    <text evidence="5">The sequence shown here is derived from an EMBL/GenBank/DDBJ whole genome shotgun (WGS) entry which is preliminary data.</text>
</comment>
<keyword evidence="4" id="KW-0408">Iron</keyword>
<name>A0ABU4G3I7_9BACL</name>
<dbReference type="SUPFAM" id="SSF48264">
    <property type="entry name" value="Cytochrome P450"/>
    <property type="match status" value="1"/>
</dbReference>
<dbReference type="InterPro" id="IPR001128">
    <property type="entry name" value="Cyt_P450"/>
</dbReference>
<keyword evidence="3 4" id="KW-0503">Monooxygenase</keyword>
<dbReference type="PANTHER" id="PTHR46696:SF1">
    <property type="entry name" value="CYTOCHROME P450 YJIB-RELATED"/>
    <property type="match status" value="1"/>
</dbReference>
<protein>
    <submittedName>
        <fullName evidence="5">Cytochrome P450</fullName>
    </submittedName>
</protein>
<keyword evidence="6" id="KW-1185">Reference proteome</keyword>
<comment type="similarity">
    <text evidence="1 4">Belongs to the cytochrome P450 family.</text>
</comment>
<evidence type="ECO:0000313" key="6">
    <source>
        <dbReference type="Proteomes" id="UP001280629"/>
    </source>
</evidence>
<dbReference type="Pfam" id="PF00067">
    <property type="entry name" value="p450"/>
    <property type="match status" value="2"/>
</dbReference>
<organism evidence="5 6">
    <name type="scientific">Sporosarcina aquimarina</name>
    <dbReference type="NCBI Taxonomy" id="114975"/>
    <lineage>
        <taxon>Bacteria</taxon>
        <taxon>Bacillati</taxon>
        <taxon>Bacillota</taxon>
        <taxon>Bacilli</taxon>
        <taxon>Bacillales</taxon>
        <taxon>Caryophanaceae</taxon>
        <taxon>Sporosarcina</taxon>
    </lineage>
</organism>
<dbReference type="EMBL" id="JAUBDH010000018">
    <property type="protein sequence ID" value="MDW0111524.1"/>
    <property type="molecule type" value="Genomic_DNA"/>
</dbReference>
<dbReference type="Gene3D" id="1.10.630.10">
    <property type="entry name" value="Cytochrome P450"/>
    <property type="match status" value="1"/>
</dbReference>
<dbReference type="InterPro" id="IPR002397">
    <property type="entry name" value="Cyt_P450_B"/>
</dbReference>
<dbReference type="InterPro" id="IPR017972">
    <property type="entry name" value="Cyt_P450_CS"/>
</dbReference>
<dbReference type="Proteomes" id="UP001280629">
    <property type="component" value="Unassembled WGS sequence"/>
</dbReference>
<evidence type="ECO:0000313" key="5">
    <source>
        <dbReference type="EMBL" id="MDW0111524.1"/>
    </source>
</evidence>
<dbReference type="PROSITE" id="PS00086">
    <property type="entry name" value="CYTOCHROME_P450"/>
    <property type="match status" value="1"/>
</dbReference>